<organism evidence="1 2">
    <name type="scientific">Pseudoduganella buxea</name>
    <dbReference type="NCBI Taxonomy" id="1949069"/>
    <lineage>
        <taxon>Bacteria</taxon>
        <taxon>Pseudomonadati</taxon>
        <taxon>Pseudomonadota</taxon>
        <taxon>Betaproteobacteria</taxon>
        <taxon>Burkholderiales</taxon>
        <taxon>Oxalobacteraceae</taxon>
        <taxon>Telluria group</taxon>
        <taxon>Pseudoduganella</taxon>
    </lineage>
</organism>
<dbReference type="EMBL" id="BMKG01000004">
    <property type="protein sequence ID" value="GGB92603.1"/>
    <property type="molecule type" value="Genomic_DNA"/>
</dbReference>
<accession>A0ABQ1KB99</accession>
<comment type="caution">
    <text evidence="1">The sequence shown here is derived from an EMBL/GenBank/DDBJ whole genome shotgun (WGS) entry which is preliminary data.</text>
</comment>
<name>A0ABQ1KB99_9BURK</name>
<proteinExistence type="predicted"/>
<dbReference type="Proteomes" id="UP000622638">
    <property type="component" value="Unassembled WGS sequence"/>
</dbReference>
<keyword evidence="2" id="KW-1185">Reference proteome</keyword>
<protein>
    <submittedName>
        <fullName evidence="1">Uncharacterized protein</fullName>
    </submittedName>
</protein>
<evidence type="ECO:0000313" key="1">
    <source>
        <dbReference type="EMBL" id="GGB92603.1"/>
    </source>
</evidence>
<evidence type="ECO:0000313" key="2">
    <source>
        <dbReference type="Proteomes" id="UP000622638"/>
    </source>
</evidence>
<sequence>MLRLPNDALWLGLGPRQVGAARRAGRRRQGAAIGSVAVAAAPDAAGALLQALAQLLDAHALRRRTVHTVLSDRLVRYALVPFSAAHLDAAEERALCLARFSALYGPMPDWHIVIEPARYGAARVACAMPPALAAGLDTVLGERALGRGAIVPHFVARWNGRPAALRGRSGMLAVAEPDTLVLASFDRTGWRSLRALYADTAACDVADLVFRERLLQGIDPAAPLWQTGTVPSQGNADVDDGIALALAGMHP</sequence>
<dbReference type="RefSeq" id="WP_188915920.1">
    <property type="nucleotide sequence ID" value="NZ_BMKG01000004.1"/>
</dbReference>
<reference evidence="2" key="1">
    <citation type="journal article" date="2019" name="Int. J. Syst. Evol. Microbiol.">
        <title>The Global Catalogue of Microorganisms (GCM) 10K type strain sequencing project: providing services to taxonomists for standard genome sequencing and annotation.</title>
        <authorList>
            <consortium name="The Broad Institute Genomics Platform"/>
            <consortium name="The Broad Institute Genome Sequencing Center for Infectious Disease"/>
            <person name="Wu L."/>
            <person name="Ma J."/>
        </authorList>
    </citation>
    <scope>NUCLEOTIDE SEQUENCE [LARGE SCALE GENOMIC DNA]</scope>
    <source>
        <strain evidence="2">CGMCC 1.15931</strain>
    </source>
</reference>
<gene>
    <name evidence="1" type="ORF">GCM10011572_13230</name>
</gene>